<organism evidence="1 2">
    <name type="scientific">Entomophthora muscae</name>
    <dbReference type="NCBI Taxonomy" id="34485"/>
    <lineage>
        <taxon>Eukaryota</taxon>
        <taxon>Fungi</taxon>
        <taxon>Fungi incertae sedis</taxon>
        <taxon>Zoopagomycota</taxon>
        <taxon>Entomophthoromycotina</taxon>
        <taxon>Entomophthoromycetes</taxon>
        <taxon>Entomophthorales</taxon>
        <taxon>Entomophthoraceae</taxon>
        <taxon>Entomophthora</taxon>
    </lineage>
</organism>
<evidence type="ECO:0000313" key="2">
    <source>
        <dbReference type="Proteomes" id="UP001165960"/>
    </source>
</evidence>
<sequence length="694" mass="79909">MKFGTQLNGSLYSRWRFYYVDYDGLKRLIKPKQGCSFKEEDESKFVEFLQKDLEKVSSFQKIKLGELNRRIQHCEILVDSLAKQPDASVEAYQSAQDEINRVIPEVNELAKFSRMNYTGFLKIIKKHDKHTGYVLKPMFMVRLNSKPFFNENFDALLLKLSRLYALVRQDDPSTIQETVTSPKHTRTRVCRTVKYWVHPDNVMELKLYVLKHLPVLLYTSQANGSGKVDPRISSIYLDNDDFDVYTNRIEKKENSPTFCLSWFGAEDNVEVFVERKMHREDWTGETHSKHQFKIKEKYVDGYLRGEPVMKKTIDKLRRSNELPAPEVDSLENLAEEIQMAVIERKLKPILRTFYNRTAFQMPGESFVRITLDTEVTMIREDNYDTPRSGEHWRRRDVGAKYPFSGLPPSDIVRFPFAVLEVKLEMAAGSTTPGWVDHLINSHLVEPVPNFSKYIHGVASLLENRVPLLPFWLPQMDKDIRRAPSPSFRFASQKSLSTKMQQVTSDDVRIDVDQIPFRRQTPSDLKKPLRQKSLDAGEHTPLLGTSTSTDARSDSGFFNIFRRGTAQSGTTAASRPIKNKRIAVPVRVEPKVFFANERTFLSWLNFALVLGALAIALVNTGNWVGIISGLLFIAIALIVMVYALLIFQWRAEKIRNREPGPYDDRVGPIILVSCIFIAVTINFGLKFYSLYDNSN</sequence>
<proteinExistence type="predicted"/>
<keyword evidence="2" id="KW-1185">Reference proteome</keyword>
<dbReference type="EMBL" id="QTSX02000272">
    <property type="protein sequence ID" value="KAJ9087381.1"/>
    <property type="molecule type" value="Genomic_DNA"/>
</dbReference>
<reference evidence="1" key="1">
    <citation type="submission" date="2022-04" db="EMBL/GenBank/DDBJ databases">
        <title>Genome of the entomopathogenic fungus Entomophthora muscae.</title>
        <authorList>
            <person name="Elya C."/>
            <person name="Lovett B.R."/>
            <person name="Lee E."/>
            <person name="Macias A.M."/>
            <person name="Hajek A.E."/>
            <person name="De Bivort B.L."/>
            <person name="Kasson M.T."/>
            <person name="De Fine Licht H.H."/>
            <person name="Stajich J.E."/>
        </authorList>
    </citation>
    <scope>NUCLEOTIDE SEQUENCE</scope>
    <source>
        <strain evidence="1">Berkeley</strain>
    </source>
</reference>
<protein>
    <submittedName>
        <fullName evidence="1">Uncharacterized protein</fullName>
    </submittedName>
</protein>
<comment type="caution">
    <text evidence="1">The sequence shown here is derived from an EMBL/GenBank/DDBJ whole genome shotgun (WGS) entry which is preliminary data.</text>
</comment>
<evidence type="ECO:0000313" key="1">
    <source>
        <dbReference type="EMBL" id="KAJ9087381.1"/>
    </source>
</evidence>
<gene>
    <name evidence="1" type="ORF">DSO57_1033827</name>
</gene>
<dbReference type="Proteomes" id="UP001165960">
    <property type="component" value="Unassembled WGS sequence"/>
</dbReference>
<name>A0ACC2UKT2_9FUNG</name>
<accession>A0ACC2UKT2</accession>